<dbReference type="InterPro" id="IPR036638">
    <property type="entry name" value="HLH_DNA-bd_sf"/>
</dbReference>
<name>A0A507FML1_9FUNG</name>
<accession>A0A507FML1</accession>
<dbReference type="PROSITE" id="PS50888">
    <property type="entry name" value="BHLH"/>
    <property type="match status" value="1"/>
</dbReference>
<feature type="domain" description="BHLH" evidence="3">
    <location>
        <begin position="184"/>
        <end position="281"/>
    </location>
</feature>
<evidence type="ECO:0000259" key="3">
    <source>
        <dbReference type="PROSITE" id="PS50888"/>
    </source>
</evidence>
<dbReference type="AlphaFoldDB" id="A0A507FML1"/>
<feature type="region of interest" description="Disordered" evidence="2">
    <location>
        <begin position="211"/>
        <end position="265"/>
    </location>
</feature>
<feature type="coiled-coil region" evidence="1">
    <location>
        <begin position="278"/>
        <end position="305"/>
    </location>
</feature>
<sequence>MFSFVFDPLQTAAATLPPAALAPHSATTSTQPTPPAAAAADPSEYGFYRNHTPSNPNQSEDGSKYFGLLFANSAAGSVMDVPPPSVTPPPRPVSAPSAMFGAHLRGREAHLGSPLAASFEETTQKDVHSHPTTHRNTTKVKVRASAQSRVKRSISTGTESAAKRAPNTALAPLLSTTKPAAATQRVLTHKKSDQRRREALRLSFARLQAVVPQQSPSASPASTGLPASGVPASSASPPSLLNDNIDNSNNNNNNDDDDDDGGKGLNRVETMQATVRYIHALQEKNSAMDIKIAALQAELQKLKERQMHS</sequence>
<evidence type="ECO:0000313" key="5">
    <source>
        <dbReference type="Proteomes" id="UP000320333"/>
    </source>
</evidence>
<reference evidence="4 5" key="1">
    <citation type="journal article" date="2019" name="Sci. Rep.">
        <title>Comparative genomics of chytrid fungi reveal insights into the obligate biotrophic and pathogenic lifestyle of Synchytrium endobioticum.</title>
        <authorList>
            <person name="van de Vossenberg B.T.L.H."/>
            <person name="Warris S."/>
            <person name="Nguyen H.D.T."/>
            <person name="van Gent-Pelzer M.P.E."/>
            <person name="Joly D.L."/>
            <person name="van de Geest H.C."/>
            <person name="Bonants P.J.M."/>
            <person name="Smith D.S."/>
            <person name="Levesque C.A."/>
            <person name="van der Lee T.A.J."/>
        </authorList>
    </citation>
    <scope>NUCLEOTIDE SEQUENCE [LARGE SCALE GENOMIC DNA]</scope>
    <source>
        <strain evidence="4 5">CBS 675.73</strain>
    </source>
</reference>
<feature type="compositionally biased region" description="Basic residues" evidence="2">
    <location>
        <begin position="131"/>
        <end position="142"/>
    </location>
</feature>
<dbReference type="InterPro" id="IPR011598">
    <property type="entry name" value="bHLH_dom"/>
</dbReference>
<comment type="caution">
    <text evidence="4">The sequence shown here is derived from an EMBL/GenBank/DDBJ whole genome shotgun (WGS) entry which is preliminary data.</text>
</comment>
<evidence type="ECO:0000256" key="2">
    <source>
        <dbReference type="SAM" id="MobiDB-lite"/>
    </source>
</evidence>
<feature type="compositionally biased region" description="Polar residues" evidence="2">
    <location>
        <begin position="145"/>
        <end position="159"/>
    </location>
</feature>
<dbReference type="Gene3D" id="4.10.280.10">
    <property type="entry name" value="Helix-loop-helix DNA-binding domain"/>
    <property type="match status" value="1"/>
</dbReference>
<dbReference type="OrthoDB" id="2146069at2759"/>
<feature type="compositionally biased region" description="Low complexity" evidence="2">
    <location>
        <begin position="211"/>
        <end position="253"/>
    </location>
</feature>
<dbReference type="SMART" id="SM00353">
    <property type="entry name" value="HLH"/>
    <property type="match status" value="1"/>
</dbReference>
<feature type="compositionally biased region" description="Low complexity" evidence="2">
    <location>
        <begin position="19"/>
        <end position="43"/>
    </location>
</feature>
<feature type="region of interest" description="Disordered" evidence="2">
    <location>
        <begin position="121"/>
        <end position="197"/>
    </location>
</feature>
<protein>
    <recommendedName>
        <fullName evidence="3">BHLH domain-containing protein</fullName>
    </recommendedName>
</protein>
<keyword evidence="1" id="KW-0175">Coiled coil</keyword>
<dbReference type="GO" id="GO:0046983">
    <property type="term" value="F:protein dimerization activity"/>
    <property type="evidence" value="ECO:0007669"/>
    <property type="project" value="InterPro"/>
</dbReference>
<feature type="region of interest" description="Disordered" evidence="2">
    <location>
        <begin position="19"/>
        <end position="64"/>
    </location>
</feature>
<evidence type="ECO:0000256" key="1">
    <source>
        <dbReference type="SAM" id="Coils"/>
    </source>
</evidence>
<evidence type="ECO:0000313" key="4">
    <source>
        <dbReference type="EMBL" id="TPX77483.1"/>
    </source>
</evidence>
<feature type="compositionally biased region" description="Polar residues" evidence="2">
    <location>
        <begin position="51"/>
        <end position="60"/>
    </location>
</feature>
<dbReference type="Proteomes" id="UP000320333">
    <property type="component" value="Unassembled WGS sequence"/>
</dbReference>
<keyword evidence="5" id="KW-1185">Reference proteome</keyword>
<organism evidence="4 5">
    <name type="scientific">Chytriomyces confervae</name>
    <dbReference type="NCBI Taxonomy" id="246404"/>
    <lineage>
        <taxon>Eukaryota</taxon>
        <taxon>Fungi</taxon>
        <taxon>Fungi incertae sedis</taxon>
        <taxon>Chytridiomycota</taxon>
        <taxon>Chytridiomycota incertae sedis</taxon>
        <taxon>Chytridiomycetes</taxon>
        <taxon>Chytridiales</taxon>
        <taxon>Chytriomycetaceae</taxon>
        <taxon>Chytriomyces</taxon>
    </lineage>
</organism>
<proteinExistence type="predicted"/>
<dbReference type="SUPFAM" id="SSF47459">
    <property type="entry name" value="HLH, helix-loop-helix DNA-binding domain"/>
    <property type="match status" value="1"/>
</dbReference>
<dbReference type="EMBL" id="QEAP01000020">
    <property type="protein sequence ID" value="TPX77483.1"/>
    <property type="molecule type" value="Genomic_DNA"/>
</dbReference>
<gene>
    <name evidence="4" type="ORF">CcCBS67573_g01262</name>
</gene>